<dbReference type="PROSITE" id="PS50053">
    <property type="entry name" value="UBIQUITIN_2"/>
    <property type="match status" value="1"/>
</dbReference>
<feature type="domain" description="Ubiquitin-like" evidence="1">
    <location>
        <begin position="4"/>
        <end position="76"/>
    </location>
</feature>
<name>A0AA36JSF4_9DINO</name>
<dbReference type="Proteomes" id="UP001178507">
    <property type="component" value="Unassembled WGS sequence"/>
</dbReference>
<dbReference type="InterPro" id="IPR000626">
    <property type="entry name" value="Ubiquitin-like_dom"/>
</dbReference>
<dbReference type="Gene3D" id="3.10.20.90">
    <property type="entry name" value="Phosphatidylinositol 3-kinase Catalytic Subunit, Chain A, domain 1"/>
    <property type="match status" value="1"/>
</dbReference>
<reference evidence="2" key="1">
    <citation type="submission" date="2023-08" db="EMBL/GenBank/DDBJ databases">
        <authorList>
            <person name="Chen Y."/>
            <person name="Shah S."/>
            <person name="Dougan E. K."/>
            <person name="Thang M."/>
            <person name="Chan C."/>
        </authorList>
    </citation>
    <scope>NUCLEOTIDE SEQUENCE</scope>
</reference>
<keyword evidence="3" id="KW-1185">Reference proteome</keyword>
<evidence type="ECO:0000259" key="1">
    <source>
        <dbReference type="PROSITE" id="PS50053"/>
    </source>
</evidence>
<dbReference type="SUPFAM" id="SSF54236">
    <property type="entry name" value="Ubiquitin-like"/>
    <property type="match status" value="1"/>
</dbReference>
<gene>
    <name evidence="2" type="ORF">EVOR1521_LOCUS31130</name>
</gene>
<evidence type="ECO:0000313" key="2">
    <source>
        <dbReference type="EMBL" id="CAJ1410278.1"/>
    </source>
</evidence>
<organism evidence="2 3">
    <name type="scientific">Effrenium voratum</name>
    <dbReference type="NCBI Taxonomy" id="2562239"/>
    <lineage>
        <taxon>Eukaryota</taxon>
        <taxon>Sar</taxon>
        <taxon>Alveolata</taxon>
        <taxon>Dinophyceae</taxon>
        <taxon>Suessiales</taxon>
        <taxon>Symbiodiniaceae</taxon>
        <taxon>Effrenium</taxon>
    </lineage>
</organism>
<dbReference type="InterPro" id="IPR029071">
    <property type="entry name" value="Ubiquitin-like_domsf"/>
</dbReference>
<evidence type="ECO:0000313" key="3">
    <source>
        <dbReference type="Proteomes" id="UP001178507"/>
    </source>
</evidence>
<proteinExistence type="predicted"/>
<dbReference type="CDD" id="cd17039">
    <property type="entry name" value="Ubl_ubiquitin_like"/>
    <property type="match status" value="1"/>
</dbReference>
<protein>
    <recommendedName>
        <fullName evidence="1">Ubiquitin-like domain-containing protein</fullName>
    </recommendedName>
</protein>
<dbReference type="SMART" id="SM00213">
    <property type="entry name" value="UBQ"/>
    <property type="match status" value="1"/>
</dbReference>
<accession>A0AA36JSF4</accession>
<dbReference type="AlphaFoldDB" id="A0AA36JSF4"/>
<comment type="caution">
    <text evidence="2">The sequence shown here is derived from an EMBL/GenBank/DDBJ whole genome shotgun (WGS) entry which is preliminary data.</text>
</comment>
<dbReference type="Pfam" id="PF00240">
    <property type="entry name" value="ubiquitin"/>
    <property type="match status" value="1"/>
</dbReference>
<sequence>MEPVAVHVLLPSGETVAQLMVNPEKPMLQMKTQIAGMEGTPVANQVLLFDGKLVDDVDTLRSLNISKVAEFLLLQRAPLLSGAINREELEHLLKDSLALEQAIVAYSDTLQYLPSEIAAICKQVVEGLAASGSAPERGAVDAAEWQDIAAQSGKARHVAFSRALRTELERIHTPLPPLPPLQPLQPLPLPLRALRRQIPCPGHEARAATHSH</sequence>
<dbReference type="EMBL" id="CAUJNA010003810">
    <property type="protein sequence ID" value="CAJ1410278.1"/>
    <property type="molecule type" value="Genomic_DNA"/>
</dbReference>